<keyword evidence="5 12" id="KW-0521">NADP</keyword>
<evidence type="ECO:0000256" key="6">
    <source>
        <dbReference type="ARBA" id="ARBA00022993"/>
    </source>
</evidence>
<protein>
    <recommendedName>
        <fullName evidence="4 12">2-dehydropantoate 2-reductase</fullName>
        <ecNumber evidence="3 12">1.1.1.169</ecNumber>
    </recommendedName>
    <alternativeName>
        <fullName evidence="8 12">Ketopantoate reductase</fullName>
    </alternativeName>
</protein>
<dbReference type="GO" id="GO:0015937">
    <property type="term" value="P:coenzyme A biosynthetic process"/>
    <property type="evidence" value="ECO:0007669"/>
    <property type="project" value="UniProtKB-UniPathway"/>
</dbReference>
<evidence type="ECO:0000256" key="7">
    <source>
        <dbReference type="ARBA" id="ARBA00023002"/>
    </source>
</evidence>
<dbReference type="GO" id="GO:0015940">
    <property type="term" value="P:pantothenate biosynthetic process"/>
    <property type="evidence" value="ECO:0007669"/>
    <property type="project" value="InterPro"/>
</dbReference>
<evidence type="ECO:0000259" key="14">
    <source>
        <dbReference type="Pfam" id="PF08546"/>
    </source>
</evidence>
<keyword evidence="6 12" id="KW-0173">Coenzyme A biosynthesis</keyword>
<dbReference type="FunFam" id="1.10.1040.10:FF:000017">
    <property type="entry name" value="2-dehydropantoate 2-reductase"/>
    <property type="match status" value="1"/>
</dbReference>
<dbReference type="EMBL" id="AM114193">
    <property type="protein sequence ID" value="CAJ37426.1"/>
    <property type="molecule type" value="Genomic_DNA"/>
</dbReference>
<dbReference type="KEGG" id="rci:RCIX2330"/>
<feature type="domain" description="Ketopantoate reductase N-terminal" evidence="13">
    <location>
        <begin position="3"/>
        <end position="142"/>
    </location>
</feature>
<accession>Q0W2G7</accession>
<comment type="function">
    <text evidence="12">Catalyzes the NADPH-dependent reduction of ketopantoate into pantoic acid.</text>
</comment>
<name>Q0W2G7_METAR</name>
<dbReference type="PANTHER" id="PTHR21708">
    <property type="entry name" value="PROBABLE 2-DEHYDROPANTOATE 2-REDUCTASE"/>
    <property type="match status" value="1"/>
</dbReference>
<dbReference type="SUPFAM" id="SSF51735">
    <property type="entry name" value="NAD(P)-binding Rossmann-fold domains"/>
    <property type="match status" value="1"/>
</dbReference>
<dbReference type="Proteomes" id="UP000000663">
    <property type="component" value="Chromosome"/>
</dbReference>
<evidence type="ECO:0000259" key="13">
    <source>
        <dbReference type="Pfam" id="PF02558"/>
    </source>
</evidence>
<dbReference type="InterPro" id="IPR003710">
    <property type="entry name" value="ApbA"/>
</dbReference>
<dbReference type="PATRIC" id="fig|351160.9.peg.855"/>
<evidence type="ECO:0000256" key="10">
    <source>
        <dbReference type="ARBA" id="ARBA00048196"/>
    </source>
</evidence>
<dbReference type="Gene3D" id="1.10.1040.10">
    <property type="entry name" value="N-(1-d-carboxylethyl)-l-norvaline Dehydrogenase, domain 2"/>
    <property type="match status" value="1"/>
</dbReference>
<comment type="catalytic activity">
    <reaction evidence="10">
        <text>(R)-pantoate + NAD(+) = 2-dehydropantoate + NADH + H(+)</text>
        <dbReference type="Rhea" id="RHEA:61292"/>
        <dbReference type="ChEBI" id="CHEBI:11561"/>
        <dbReference type="ChEBI" id="CHEBI:15378"/>
        <dbReference type="ChEBI" id="CHEBI:15980"/>
        <dbReference type="ChEBI" id="CHEBI:57540"/>
        <dbReference type="ChEBI" id="CHEBI:57945"/>
    </reaction>
    <physiologicalReaction direction="right-to-left" evidence="10">
        <dbReference type="Rhea" id="RHEA:61294"/>
    </physiologicalReaction>
</comment>
<comment type="function">
    <text evidence="11">Catalyzes the NAD(P)H-dependent reduction of ketopantoate into pantoic acid.</text>
</comment>
<dbReference type="InterPro" id="IPR013328">
    <property type="entry name" value="6PGD_dom2"/>
</dbReference>
<dbReference type="Pfam" id="PF08546">
    <property type="entry name" value="ApbA_C"/>
    <property type="match status" value="1"/>
</dbReference>
<dbReference type="EC" id="1.1.1.169" evidence="3 12"/>
<dbReference type="GeneID" id="5144056"/>
<evidence type="ECO:0000313" key="15">
    <source>
        <dbReference type="EMBL" id="CAJ37426.1"/>
    </source>
</evidence>
<evidence type="ECO:0000256" key="9">
    <source>
        <dbReference type="ARBA" id="ARBA00047506"/>
    </source>
</evidence>
<dbReference type="OrthoDB" id="201845at2157"/>
<evidence type="ECO:0000256" key="11">
    <source>
        <dbReference type="ARBA" id="ARBA00056765"/>
    </source>
</evidence>
<keyword evidence="16" id="KW-1185">Reference proteome</keyword>
<dbReference type="RefSeq" id="WP_012035155.1">
    <property type="nucleotide sequence ID" value="NC_009464.1"/>
</dbReference>
<dbReference type="AlphaFoldDB" id="Q0W2G7"/>
<dbReference type="STRING" id="351160.RCIX2330"/>
<proteinExistence type="inferred from homology"/>
<reference evidence="15 16" key="1">
    <citation type="journal article" date="2006" name="Science">
        <title>Genome of rice cluster I archaea -- the key methane producers in the rice rhizosphere.</title>
        <authorList>
            <person name="Erkel C."/>
            <person name="Kube M."/>
            <person name="Reinhardt R."/>
            <person name="Liesack W."/>
        </authorList>
    </citation>
    <scope>NUCLEOTIDE SEQUENCE [LARGE SCALE GENOMIC DNA]</scope>
    <source>
        <strain evidence="16">DSM 22066 / NBRC 105507 / MRE50</strain>
    </source>
</reference>
<evidence type="ECO:0000256" key="1">
    <source>
        <dbReference type="ARBA" id="ARBA00004724"/>
    </source>
</evidence>
<keyword evidence="7 12" id="KW-0560">Oxidoreductase</keyword>
<dbReference type="Gene3D" id="3.40.50.720">
    <property type="entry name" value="NAD(P)-binding Rossmann-like Domain"/>
    <property type="match status" value="1"/>
</dbReference>
<comment type="similarity">
    <text evidence="2 12">Belongs to the ketopantoate reductase family.</text>
</comment>
<dbReference type="GO" id="GO:0008677">
    <property type="term" value="F:2-dehydropantoate 2-reductase activity"/>
    <property type="evidence" value="ECO:0007669"/>
    <property type="project" value="UniProtKB-EC"/>
</dbReference>
<dbReference type="Pfam" id="PF02558">
    <property type="entry name" value="ApbA"/>
    <property type="match status" value="1"/>
</dbReference>
<dbReference type="InterPro" id="IPR013752">
    <property type="entry name" value="KPA_reductase"/>
</dbReference>
<evidence type="ECO:0000256" key="3">
    <source>
        <dbReference type="ARBA" id="ARBA00013014"/>
    </source>
</evidence>
<dbReference type="NCBIfam" id="TIGR00745">
    <property type="entry name" value="apbA_panE"/>
    <property type="match status" value="1"/>
</dbReference>
<dbReference type="GO" id="GO:0005737">
    <property type="term" value="C:cytoplasm"/>
    <property type="evidence" value="ECO:0007669"/>
    <property type="project" value="TreeGrafter"/>
</dbReference>
<organism evidence="15 16">
    <name type="scientific">Methanocella arvoryzae (strain DSM 22066 / NBRC 105507 / MRE50)</name>
    <dbReference type="NCBI Taxonomy" id="351160"/>
    <lineage>
        <taxon>Archaea</taxon>
        <taxon>Methanobacteriati</taxon>
        <taxon>Methanobacteriota</taxon>
        <taxon>Stenosarchaea group</taxon>
        <taxon>Methanomicrobia</taxon>
        <taxon>Methanocellales</taxon>
        <taxon>Methanocellaceae</taxon>
        <taxon>Methanocella</taxon>
    </lineage>
</organism>
<dbReference type="SUPFAM" id="SSF48179">
    <property type="entry name" value="6-phosphogluconate dehydrogenase C-terminal domain-like"/>
    <property type="match status" value="1"/>
</dbReference>
<dbReference type="UniPathway" id="UPA00241"/>
<evidence type="ECO:0000256" key="8">
    <source>
        <dbReference type="ARBA" id="ARBA00032024"/>
    </source>
</evidence>
<dbReference type="eggNOG" id="arCOG04139">
    <property type="taxonomic scope" value="Archaea"/>
</dbReference>
<gene>
    <name evidence="15" type="primary">apbA</name>
    <name evidence="15" type="ORF">RCIX2330</name>
</gene>
<dbReference type="PANTHER" id="PTHR21708:SF26">
    <property type="entry name" value="2-DEHYDROPANTOATE 2-REDUCTASE"/>
    <property type="match status" value="1"/>
</dbReference>
<dbReference type="InterPro" id="IPR008927">
    <property type="entry name" value="6-PGluconate_DH-like_C_sf"/>
</dbReference>
<feature type="domain" description="Ketopantoate reductase C-terminal" evidence="14">
    <location>
        <begin position="169"/>
        <end position="292"/>
    </location>
</feature>
<comment type="catalytic activity">
    <reaction evidence="9">
        <text>(R)-pantoate + NADP(+) = 2-dehydropantoate + NADPH + H(+)</text>
        <dbReference type="Rhea" id="RHEA:16233"/>
        <dbReference type="ChEBI" id="CHEBI:11561"/>
        <dbReference type="ChEBI" id="CHEBI:15378"/>
        <dbReference type="ChEBI" id="CHEBI:15980"/>
        <dbReference type="ChEBI" id="CHEBI:57783"/>
        <dbReference type="ChEBI" id="CHEBI:58349"/>
        <dbReference type="EC" id="1.1.1.169"/>
    </reaction>
    <physiologicalReaction direction="right-to-left" evidence="9">
        <dbReference type="Rhea" id="RHEA:16235"/>
    </physiologicalReaction>
</comment>
<evidence type="ECO:0000256" key="5">
    <source>
        <dbReference type="ARBA" id="ARBA00022857"/>
    </source>
</evidence>
<evidence type="ECO:0000256" key="12">
    <source>
        <dbReference type="RuleBase" id="RU362068"/>
    </source>
</evidence>
<sequence>MKISVIGAGALGTFYAAMLAASGQDVTLVCRPKYREALEKGVQVDGVFQATAKPRISDRPVPADLVFTAVKSYDVEAAVEGLSFNPGTLVVVISNGLGSDEAAAAKIGSCRVAAGVSYSGVVFLEPGRVHVAGYTETVLGSTDPGARDRLDMALIALEKAGLKARIADDIRAAQWEKLFANVGINAITAITGLKNGMLLEIPELKALVTAAVSEAGEVARAAGIRVGVDPVEQTYRVIRDTAGNRSSMLQDVTKGKRTEIDVLNSKIAEIGRACGIPTPVNDTITALIRGIEHRHQ</sequence>
<dbReference type="InterPro" id="IPR013332">
    <property type="entry name" value="KPR_N"/>
</dbReference>
<evidence type="ECO:0000256" key="4">
    <source>
        <dbReference type="ARBA" id="ARBA00019465"/>
    </source>
</evidence>
<dbReference type="InterPro" id="IPR051402">
    <property type="entry name" value="KPR-Related"/>
</dbReference>
<evidence type="ECO:0000256" key="2">
    <source>
        <dbReference type="ARBA" id="ARBA00007870"/>
    </source>
</evidence>
<evidence type="ECO:0000313" key="16">
    <source>
        <dbReference type="Proteomes" id="UP000000663"/>
    </source>
</evidence>
<dbReference type="InterPro" id="IPR036291">
    <property type="entry name" value="NAD(P)-bd_dom_sf"/>
</dbReference>
<comment type="pathway">
    <text evidence="1 12">Cofactor biosynthesis; coenzyme A biosynthesis.</text>
</comment>